<dbReference type="Gene3D" id="3.40.50.720">
    <property type="entry name" value="NAD(P)-binding Rossmann-like Domain"/>
    <property type="match status" value="1"/>
</dbReference>
<sequence length="420" mass="46271">MVDVLMIGTGEYTTGYSATSVAESDKGAGVVGVVLIDLRRRGGRVKRLGLCGTNGKKMPAIRDHVKRNIGDAYSDMDCSLECFPGDDEVDPEAYLKALDAFKAGDLVTVFTPDDTHFKITKAALERGMHVLTTKPLVKTLEEHRELIALAREKNVLLMCEVHKRFDPIYTDARDRSAALGDFSFMDSYMSQPKTQLETFKSWAGQASDISYYLNSHHIDFHEWCVSGRARPVSVVASAATGVAKDIVAADTCEDTITLLVQWENRESGNLGTAVYTSSWIAPPGEVHSQQRFFYMGHKGELRVDQAHRGFEVATDAKGYASCNPLFMKYQPNPQGEFAGQLGYGYRSIEAFVDRATAMRNGDITLEDCNRELPTVETTMLTTAILEAGRRSLDSAGMPIQIEYSDASNWGEPTGLKSRSA</sequence>
<dbReference type="Gene3D" id="3.30.360.10">
    <property type="entry name" value="Dihydrodipicolinate Reductase, domain 2"/>
    <property type="match status" value="1"/>
</dbReference>
<reference evidence="2 3" key="1">
    <citation type="submission" date="2017-12" db="EMBL/GenBank/DDBJ databases">
        <title>Sequencing, de novo assembly and annotation of complete genome of a new Thraustochytrid species, strain FCC1311.</title>
        <authorList>
            <person name="Sedici K."/>
            <person name="Godart F."/>
            <person name="Aiese Cigliano R."/>
            <person name="Sanseverino W."/>
            <person name="Barakat M."/>
            <person name="Ortet P."/>
            <person name="Marechal E."/>
            <person name="Cagnac O."/>
            <person name="Amato A."/>
        </authorList>
    </citation>
    <scope>NUCLEOTIDE SEQUENCE [LARGE SCALE GENOMIC DNA]</scope>
</reference>
<dbReference type="SUPFAM" id="SSF51735">
    <property type="entry name" value="NAD(P)-binding Rossmann-fold domains"/>
    <property type="match status" value="1"/>
</dbReference>
<evidence type="ECO:0000259" key="1">
    <source>
        <dbReference type="Pfam" id="PF01408"/>
    </source>
</evidence>
<dbReference type="Proteomes" id="UP000241890">
    <property type="component" value="Unassembled WGS sequence"/>
</dbReference>
<dbReference type="EMBL" id="BEYU01000134">
    <property type="protein sequence ID" value="GBG32876.1"/>
    <property type="molecule type" value="Genomic_DNA"/>
</dbReference>
<dbReference type="InterPro" id="IPR000683">
    <property type="entry name" value="Gfo/Idh/MocA-like_OxRdtase_N"/>
</dbReference>
<protein>
    <submittedName>
        <fullName evidence="2">Inositol 2-dehydrogenase</fullName>
    </submittedName>
</protein>
<dbReference type="PANTHER" id="PTHR42840">
    <property type="entry name" value="NAD(P)-BINDING ROSSMANN-FOLD SUPERFAMILY PROTEIN-RELATED"/>
    <property type="match status" value="1"/>
</dbReference>
<proteinExistence type="predicted"/>
<feature type="domain" description="Gfo/Idh/MocA-like oxidoreductase N-terminal" evidence="1">
    <location>
        <begin position="4"/>
        <end position="159"/>
    </location>
</feature>
<dbReference type="GO" id="GO:0005737">
    <property type="term" value="C:cytoplasm"/>
    <property type="evidence" value="ECO:0007669"/>
    <property type="project" value="TreeGrafter"/>
</dbReference>
<dbReference type="InterPro" id="IPR036291">
    <property type="entry name" value="NAD(P)-bd_dom_sf"/>
</dbReference>
<dbReference type="GO" id="GO:0016491">
    <property type="term" value="F:oxidoreductase activity"/>
    <property type="evidence" value="ECO:0007669"/>
    <property type="project" value="TreeGrafter"/>
</dbReference>
<name>A0A2R5GPS0_9STRA</name>
<keyword evidence="3" id="KW-1185">Reference proteome</keyword>
<evidence type="ECO:0000313" key="2">
    <source>
        <dbReference type="EMBL" id="GBG32876.1"/>
    </source>
</evidence>
<dbReference type="PANTHER" id="PTHR42840:SF6">
    <property type="entry name" value="BINDING ROSSMANN FOLD OXIDOREDUCTASE, PUTATIVE (AFU_ORTHOLOGUE AFUA_3G11930)-RELATED"/>
    <property type="match status" value="1"/>
</dbReference>
<dbReference type="GO" id="GO:0006740">
    <property type="term" value="P:NADPH regeneration"/>
    <property type="evidence" value="ECO:0007669"/>
    <property type="project" value="TreeGrafter"/>
</dbReference>
<dbReference type="Pfam" id="PF01408">
    <property type="entry name" value="GFO_IDH_MocA"/>
    <property type="match status" value="1"/>
</dbReference>
<organism evidence="2 3">
    <name type="scientific">Hondaea fermentalgiana</name>
    <dbReference type="NCBI Taxonomy" id="2315210"/>
    <lineage>
        <taxon>Eukaryota</taxon>
        <taxon>Sar</taxon>
        <taxon>Stramenopiles</taxon>
        <taxon>Bigyra</taxon>
        <taxon>Labyrinthulomycetes</taxon>
        <taxon>Thraustochytrida</taxon>
        <taxon>Thraustochytriidae</taxon>
        <taxon>Hondaea</taxon>
    </lineage>
</organism>
<gene>
    <name evidence="2" type="ORF">FCC1311_091012</name>
</gene>
<dbReference type="InParanoid" id="A0A2R5GPS0"/>
<dbReference type="AlphaFoldDB" id="A0A2R5GPS0"/>
<evidence type="ECO:0000313" key="3">
    <source>
        <dbReference type="Proteomes" id="UP000241890"/>
    </source>
</evidence>
<comment type="caution">
    <text evidence="2">The sequence shown here is derived from an EMBL/GenBank/DDBJ whole genome shotgun (WGS) entry which is preliminary data.</text>
</comment>
<dbReference type="OrthoDB" id="64915at2759"/>
<accession>A0A2R5GPS0</accession>
<dbReference type="GO" id="GO:0000166">
    <property type="term" value="F:nucleotide binding"/>
    <property type="evidence" value="ECO:0007669"/>
    <property type="project" value="InterPro"/>
</dbReference>